<proteinExistence type="inferred from homology"/>
<evidence type="ECO:0000256" key="5">
    <source>
        <dbReference type="ARBA" id="ARBA00022792"/>
    </source>
</evidence>
<dbReference type="Pfam" id="PF04716">
    <property type="entry name" value="ETC_C1_NDUFA5"/>
    <property type="match status" value="1"/>
</dbReference>
<evidence type="ECO:0000313" key="9">
    <source>
        <dbReference type="EMBL" id="GBF95948.1"/>
    </source>
</evidence>
<sequence>MLARLARALPAGLRASPLSALQQQAAAFSDLNLSDRATLKKFVGIEDLLGREADARGTLASLLQQLRDAVGALPADADYRRAIEATVAYRLKVLEANDSDAAVEEVLDAHLEELILEAREEINLVPIMAEQKPWDVPADSQTPVYDYTSADAVLGGGGAPK</sequence>
<dbReference type="EMBL" id="BDRX01000072">
    <property type="protein sequence ID" value="GBF95948.1"/>
    <property type="molecule type" value="Genomic_DNA"/>
</dbReference>
<keyword evidence="7" id="KW-0496">Mitochondrion</keyword>
<dbReference type="OrthoDB" id="286811at2759"/>
<organism evidence="9 10">
    <name type="scientific">Raphidocelis subcapitata</name>
    <dbReference type="NCBI Taxonomy" id="307507"/>
    <lineage>
        <taxon>Eukaryota</taxon>
        <taxon>Viridiplantae</taxon>
        <taxon>Chlorophyta</taxon>
        <taxon>core chlorophytes</taxon>
        <taxon>Chlorophyceae</taxon>
        <taxon>CS clade</taxon>
        <taxon>Sphaeropleales</taxon>
        <taxon>Selenastraceae</taxon>
        <taxon>Raphidocelis</taxon>
    </lineage>
</organism>
<keyword evidence="10" id="KW-1185">Reference proteome</keyword>
<name>A0A2V0P7V9_9CHLO</name>
<dbReference type="InParanoid" id="A0A2V0P7V9"/>
<dbReference type="PANTHER" id="PTHR12653">
    <property type="entry name" value="NADH-UBIQUINONE OXIDOREDUCTASE 13 KD-B SUBUNIT"/>
    <property type="match status" value="1"/>
</dbReference>
<keyword evidence="4" id="KW-0679">Respiratory chain</keyword>
<dbReference type="GO" id="GO:0022904">
    <property type="term" value="P:respiratory electron transport chain"/>
    <property type="evidence" value="ECO:0007669"/>
    <property type="project" value="InterPro"/>
</dbReference>
<keyword evidence="8" id="KW-0472">Membrane</keyword>
<gene>
    <name evidence="9" type="ORF">Rsub_08071</name>
</gene>
<comment type="caution">
    <text evidence="9">The sequence shown here is derived from an EMBL/GenBank/DDBJ whole genome shotgun (WGS) entry which is preliminary data.</text>
</comment>
<keyword evidence="3" id="KW-0813">Transport</keyword>
<comment type="similarity">
    <text evidence="2">Belongs to the complex I NDUFA5 subunit family.</text>
</comment>
<evidence type="ECO:0000256" key="3">
    <source>
        <dbReference type="ARBA" id="ARBA00022448"/>
    </source>
</evidence>
<dbReference type="Proteomes" id="UP000247498">
    <property type="component" value="Unassembled WGS sequence"/>
</dbReference>
<dbReference type="PANTHER" id="PTHR12653:SF0">
    <property type="entry name" value="NADH DEHYDROGENASE [UBIQUINONE] 1 ALPHA SUBCOMPLEX SUBUNIT 5"/>
    <property type="match status" value="1"/>
</dbReference>
<evidence type="ECO:0000256" key="4">
    <source>
        <dbReference type="ARBA" id="ARBA00022660"/>
    </source>
</evidence>
<dbReference type="InterPro" id="IPR006806">
    <property type="entry name" value="NDUFA5"/>
</dbReference>
<evidence type="ECO:0000256" key="1">
    <source>
        <dbReference type="ARBA" id="ARBA00004443"/>
    </source>
</evidence>
<reference evidence="9 10" key="1">
    <citation type="journal article" date="2018" name="Sci. Rep.">
        <title>Raphidocelis subcapitata (=Pseudokirchneriella subcapitata) provides an insight into genome evolution and environmental adaptations in the Sphaeropleales.</title>
        <authorList>
            <person name="Suzuki S."/>
            <person name="Yamaguchi H."/>
            <person name="Nakajima N."/>
            <person name="Kawachi M."/>
        </authorList>
    </citation>
    <scope>NUCLEOTIDE SEQUENCE [LARGE SCALE GENOMIC DNA]</scope>
    <source>
        <strain evidence="9 10">NIES-35</strain>
    </source>
</reference>
<evidence type="ECO:0000313" key="10">
    <source>
        <dbReference type="Proteomes" id="UP000247498"/>
    </source>
</evidence>
<dbReference type="GO" id="GO:0005743">
    <property type="term" value="C:mitochondrial inner membrane"/>
    <property type="evidence" value="ECO:0007669"/>
    <property type="project" value="UniProtKB-SubCell"/>
</dbReference>
<dbReference type="FunCoup" id="A0A2V0P7V9">
    <property type="interactions" value="1356"/>
</dbReference>
<protein>
    <submittedName>
        <fullName evidence="9">NADH:ubiquinone oxidoreductase 18 kDa subunit</fullName>
    </submittedName>
</protein>
<keyword evidence="9" id="KW-0830">Ubiquinone</keyword>
<evidence type="ECO:0000256" key="8">
    <source>
        <dbReference type="ARBA" id="ARBA00023136"/>
    </source>
</evidence>
<evidence type="ECO:0000256" key="7">
    <source>
        <dbReference type="ARBA" id="ARBA00023128"/>
    </source>
</evidence>
<keyword evidence="5" id="KW-0999">Mitochondrion inner membrane</keyword>
<keyword evidence="6" id="KW-0249">Electron transport</keyword>
<accession>A0A2V0P7V9</accession>
<comment type="subcellular location">
    <subcellularLocation>
        <location evidence="1">Mitochondrion inner membrane</location>
        <topology evidence="1">Peripheral membrane protein</topology>
        <orientation evidence="1">Matrix side</orientation>
    </subcellularLocation>
</comment>
<dbReference type="AlphaFoldDB" id="A0A2V0P7V9"/>
<evidence type="ECO:0000256" key="2">
    <source>
        <dbReference type="ARBA" id="ARBA00010261"/>
    </source>
</evidence>
<evidence type="ECO:0000256" key="6">
    <source>
        <dbReference type="ARBA" id="ARBA00022982"/>
    </source>
</evidence>
<dbReference type="STRING" id="307507.A0A2V0P7V9"/>